<feature type="DNA-binding region" description="H-T-H motif" evidence="4">
    <location>
        <begin position="37"/>
        <end position="56"/>
    </location>
</feature>
<dbReference type="Proteomes" id="UP001597229">
    <property type="component" value="Unassembled WGS sequence"/>
</dbReference>
<evidence type="ECO:0000256" key="1">
    <source>
        <dbReference type="ARBA" id="ARBA00023015"/>
    </source>
</evidence>
<proteinExistence type="predicted"/>
<evidence type="ECO:0000256" key="4">
    <source>
        <dbReference type="PROSITE-ProRule" id="PRU00335"/>
    </source>
</evidence>
<comment type="caution">
    <text evidence="6">The sequence shown here is derived from an EMBL/GenBank/DDBJ whole genome shotgun (WGS) entry which is preliminary data.</text>
</comment>
<name>A0ABW3W1V5_9ACTN</name>
<evidence type="ECO:0000313" key="6">
    <source>
        <dbReference type="EMBL" id="MFD1249192.1"/>
    </source>
</evidence>
<dbReference type="InterPro" id="IPR009057">
    <property type="entry name" value="Homeodomain-like_sf"/>
</dbReference>
<dbReference type="PANTHER" id="PTHR30055">
    <property type="entry name" value="HTH-TYPE TRANSCRIPTIONAL REGULATOR RUTR"/>
    <property type="match status" value="1"/>
</dbReference>
<feature type="domain" description="HTH tetR-type" evidence="5">
    <location>
        <begin position="14"/>
        <end position="74"/>
    </location>
</feature>
<reference evidence="7" key="1">
    <citation type="journal article" date="2019" name="Int. J. Syst. Evol. Microbiol.">
        <title>The Global Catalogue of Microorganisms (GCM) 10K type strain sequencing project: providing services to taxonomists for standard genome sequencing and annotation.</title>
        <authorList>
            <consortium name="The Broad Institute Genomics Platform"/>
            <consortium name="The Broad Institute Genome Sequencing Center for Infectious Disease"/>
            <person name="Wu L."/>
            <person name="Ma J."/>
        </authorList>
    </citation>
    <scope>NUCLEOTIDE SEQUENCE [LARGE SCALE GENOMIC DNA]</scope>
    <source>
        <strain evidence="7">CCUG 52478</strain>
    </source>
</reference>
<evidence type="ECO:0000256" key="2">
    <source>
        <dbReference type="ARBA" id="ARBA00023125"/>
    </source>
</evidence>
<keyword evidence="3" id="KW-0804">Transcription</keyword>
<dbReference type="InterPro" id="IPR001647">
    <property type="entry name" value="HTH_TetR"/>
</dbReference>
<dbReference type="InterPro" id="IPR050109">
    <property type="entry name" value="HTH-type_TetR-like_transc_reg"/>
</dbReference>
<gene>
    <name evidence="6" type="ORF">ACFQ3F_15450</name>
</gene>
<dbReference type="RefSeq" id="WP_367921801.1">
    <property type="nucleotide sequence ID" value="NZ_BAABAC010000049.1"/>
</dbReference>
<evidence type="ECO:0000256" key="3">
    <source>
        <dbReference type="ARBA" id="ARBA00023163"/>
    </source>
</evidence>
<keyword evidence="1" id="KW-0805">Transcription regulation</keyword>
<accession>A0ABW3W1V5</accession>
<dbReference type="SUPFAM" id="SSF46689">
    <property type="entry name" value="Homeodomain-like"/>
    <property type="match status" value="1"/>
</dbReference>
<evidence type="ECO:0000259" key="5">
    <source>
        <dbReference type="PROSITE" id="PS50977"/>
    </source>
</evidence>
<dbReference type="PROSITE" id="PS50977">
    <property type="entry name" value="HTH_TETR_2"/>
    <property type="match status" value="1"/>
</dbReference>
<keyword evidence="2 4" id="KW-0238">DNA-binding</keyword>
<keyword evidence="7" id="KW-1185">Reference proteome</keyword>
<dbReference type="PRINTS" id="PR00455">
    <property type="entry name" value="HTHTETR"/>
</dbReference>
<sequence>MSGTSASLTERRRTATQLEIARVAAQLFTDHGAAGTTAESIAEAAGISLRTFYRYSRTKEDAIAPLLTLGGDAWRAELAATPPGSRLVPAIEQAMHATLSAADIDHDLPWMRGLLRAAEDDDDLAAVWYRVNRDSEARLLPILAQIAPDADELDLRLLAAAATDAIRVSLEDWARRDEAQAPVDLAVRCLRSLTRGLGG</sequence>
<dbReference type="EMBL" id="JBHTLX010000020">
    <property type="protein sequence ID" value="MFD1249192.1"/>
    <property type="molecule type" value="Genomic_DNA"/>
</dbReference>
<evidence type="ECO:0000313" key="7">
    <source>
        <dbReference type="Proteomes" id="UP001597229"/>
    </source>
</evidence>
<dbReference type="Gene3D" id="1.10.357.10">
    <property type="entry name" value="Tetracycline Repressor, domain 2"/>
    <property type="match status" value="1"/>
</dbReference>
<dbReference type="PANTHER" id="PTHR30055:SF238">
    <property type="entry name" value="MYCOFACTOCIN BIOSYNTHESIS TRANSCRIPTIONAL REGULATOR MFTR-RELATED"/>
    <property type="match status" value="1"/>
</dbReference>
<organism evidence="6 7">
    <name type="scientific">Nocardioides ginsengisoli</name>
    <dbReference type="NCBI Taxonomy" id="363868"/>
    <lineage>
        <taxon>Bacteria</taxon>
        <taxon>Bacillati</taxon>
        <taxon>Actinomycetota</taxon>
        <taxon>Actinomycetes</taxon>
        <taxon>Propionibacteriales</taxon>
        <taxon>Nocardioidaceae</taxon>
        <taxon>Nocardioides</taxon>
    </lineage>
</organism>
<dbReference type="Pfam" id="PF00440">
    <property type="entry name" value="TetR_N"/>
    <property type="match status" value="1"/>
</dbReference>
<protein>
    <submittedName>
        <fullName evidence="6">TetR/AcrR family transcriptional regulator</fullName>
    </submittedName>
</protein>